<keyword evidence="4" id="KW-1185">Reference proteome</keyword>
<evidence type="ECO:0000313" key="4">
    <source>
        <dbReference type="Proteomes" id="UP000437065"/>
    </source>
</evidence>
<evidence type="ECO:0000259" key="2">
    <source>
        <dbReference type="Pfam" id="PF07510"/>
    </source>
</evidence>
<feature type="domain" description="GmrSD restriction endonucleases C-terminal" evidence="2">
    <location>
        <begin position="560"/>
        <end position="680"/>
    </location>
</feature>
<dbReference type="Proteomes" id="UP000437065">
    <property type="component" value="Unassembled WGS sequence"/>
</dbReference>
<evidence type="ECO:0000313" key="3">
    <source>
        <dbReference type="EMBL" id="MXR43182.1"/>
    </source>
</evidence>
<dbReference type="Pfam" id="PF03235">
    <property type="entry name" value="GmrSD_N"/>
    <property type="match status" value="1"/>
</dbReference>
<evidence type="ECO:0000259" key="1">
    <source>
        <dbReference type="Pfam" id="PF03235"/>
    </source>
</evidence>
<dbReference type="RefSeq" id="WP_159670931.1">
    <property type="nucleotide sequence ID" value="NZ_WUUS01000014.1"/>
</dbReference>
<dbReference type="PANTHER" id="PTHR35149">
    <property type="entry name" value="SLL5132 PROTEIN"/>
    <property type="match status" value="1"/>
</dbReference>
<dbReference type="PANTHER" id="PTHR35149:SF1">
    <property type="entry name" value="DUF5655 DOMAIN-CONTAINING PROTEIN"/>
    <property type="match status" value="1"/>
</dbReference>
<sequence length="805" mass="90399">MPKADQKTVSQVFSDAKLQVPLYQRSYAWEPQQVEDLLNDIDYVYRRRYGSPNARSVTTASSDADSNDTNGNSDVYHYFGTLVLNARGKQDMMGSEWTVYDIIDGQQRLTTTNVFIACIVEELEAIADAFDAAGLGKEDLPEGVVRLPGYLATNYTENYLKLGDRKEGRHLEPGELTEAAYAELIIDQGEPQTILDDDERLVPEKKLARAKEIIQKWIREKRELFLGDEDLGQATEADLLEYYTAIKRYTGVLTSQFKLTSQEVESTDEAGRLFEAVNDRGRDITLADKVKSYLIYVSGEFDTLDSEAVARRFNDAVETVAQYATDDDDIDQLVQFHWELFTGEYKKVRKNRSGPTPIHRRIKESPRHIPLERDPEEVATWVNNYVDTLSSVSKSYVQANYLDVFNRQTDVSPQVQARVKSLHNINFSNIAPLIIAAIERYDADSPEFARIATLCEVYSFRVYQVAKRSQRTARREFKEAAHRLYASEFEDGFVEDLFGEAVVDPPYENPAVAVDEVTAYLDNYIGRHCPDNDFVEYLTRSDIIQGSDTRGWPGFCNKGAIRFLLFEYEKHLRQEKNTDTSLKMLPSVMDLDEFTIEHIAPRTPETSAAELENHEENVNRLGNLALLGPKDNPSASNDDYATKYEEIYQDAQMEILGDDLPAPAVGWDVDALDARARDIVAFALEHWSGESAAVVTMAQGSSDAAEEAATDPRTDTAFTIRDDAQRTYAEDVDADPSRVKLVRQGDADMPSSGADGVTELPQCSCGALYTRISDGEDDTEMYECVCGSSLEAPNLAGITRSILGD</sequence>
<protein>
    <submittedName>
        <fullName evidence="3">DUF262 domain-containing protein</fullName>
    </submittedName>
</protein>
<dbReference type="InterPro" id="IPR011089">
    <property type="entry name" value="GmrSD_C"/>
</dbReference>
<reference evidence="3 4" key="1">
    <citation type="submission" date="2019-12" db="EMBL/GenBank/DDBJ databases">
        <title>Isolation and characterization of three novel carbon monoxide-oxidizing members of Halobacteria from salione crusts and soils.</title>
        <authorList>
            <person name="Myers M.R."/>
            <person name="King G.M."/>
        </authorList>
    </citation>
    <scope>NUCLEOTIDE SEQUENCE [LARGE SCALE GENOMIC DNA]</scope>
    <source>
        <strain evidence="3 4">WSA2</strain>
    </source>
</reference>
<dbReference type="EMBL" id="WUUS01000014">
    <property type="protein sequence ID" value="MXR43182.1"/>
    <property type="molecule type" value="Genomic_DNA"/>
</dbReference>
<feature type="domain" description="GmrSD restriction endonucleases N-terminal" evidence="1">
    <location>
        <begin position="10"/>
        <end position="294"/>
    </location>
</feature>
<accession>A0A6B0T3J1</accession>
<gene>
    <name evidence="3" type="ORF">GRX01_17785</name>
</gene>
<proteinExistence type="predicted"/>
<comment type="caution">
    <text evidence="3">The sequence shown here is derived from an EMBL/GenBank/DDBJ whole genome shotgun (WGS) entry which is preliminary data.</text>
</comment>
<dbReference type="OrthoDB" id="318965at2157"/>
<organism evidence="3 4">
    <name type="scientific">Halobaculum saliterrae</name>
    <dbReference type="NCBI Taxonomy" id="2073113"/>
    <lineage>
        <taxon>Archaea</taxon>
        <taxon>Methanobacteriati</taxon>
        <taxon>Methanobacteriota</taxon>
        <taxon>Stenosarchaea group</taxon>
        <taxon>Halobacteria</taxon>
        <taxon>Halobacteriales</taxon>
        <taxon>Haloferacaceae</taxon>
        <taxon>Halobaculum</taxon>
    </lineage>
</organism>
<dbReference type="Pfam" id="PF07510">
    <property type="entry name" value="GmrSD_C"/>
    <property type="match status" value="1"/>
</dbReference>
<name>A0A6B0T3J1_9EURY</name>
<dbReference type="AlphaFoldDB" id="A0A6B0T3J1"/>
<dbReference type="InterPro" id="IPR004919">
    <property type="entry name" value="GmrSD_N"/>
</dbReference>